<evidence type="ECO:0000313" key="3">
    <source>
        <dbReference type="Proteomes" id="UP001163293"/>
    </source>
</evidence>
<keyword evidence="3" id="KW-1185">Reference proteome</keyword>
<evidence type="ECO:0000313" key="2">
    <source>
        <dbReference type="EMBL" id="UYV95884.1"/>
    </source>
</evidence>
<dbReference type="RefSeq" id="WP_069694929.1">
    <property type="nucleotide sequence ID" value="NZ_CP043010.1"/>
</dbReference>
<dbReference type="PANTHER" id="PTHR34179:SF1">
    <property type="entry name" value="TUMOR PROTEIN P53-INDUCIBLE PROTEIN 13"/>
    <property type="match status" value="1"/>
</dbReference>
<dbReference type="Proteomes" id="UP001163293">
    <property type="component" value="Chromosome"/>
</dbReference>
<dbReference type="EMBL" id="CP101185">
    <property type="protein sequence ID" value="UYV95884.1"/>
    <property type="molecule type" value="Genomic_DNA"/>
</dbReference>
<keyword evidence="1" id="KW-0812">Transmembrane</keyword>
<name>A0AAX3ED67_PAEUR</name>
<keyword evidence="1" id="KW-1133">Transmembrane helix</keyword>
<accession>A0AAX3ED67</accession>
<dbReference type="Pfam" id="PF11303">
    <property type="entry name" value="DUF3105"/>
    <property type="match status" value="1"/>
</dbReference>
<organism evidence="2 3">
    <name type="scientific">Paenarthrobacter ureafaciens</name>
    <dbReference type="NCBI Taxonomy" id="37931"/>
    <lineage>
        <taxon>Bacteria</taxon>
        <taxon>Bacillati</taxon>
        <taxon>Actinomycetota</taxon>
        <taxon>Actinomycetes</taxon>
        <taxon>Micrococcales</taxon>
        <taxon>Micrococcaceae</taxon>
        <taxon>Paenarthrobacter</taxon>
    </lineage>
</organism>
<protein>
    <submittedName>
        <fullName evidence="2">DUF3105 domain-containing protein</fullName>
    </submittedName>
</protein>
<dbReference type="GO" id="GO:0005737">
    <property type="term" value="C:cytoplasm"/>
    <property type="evidence" value="ECO:0007669"/>
    <property type="project" value="TreeGrafter"/>
</dbReference>
<dbReference type="PANTHER" id="PTHR34179">
    <property type="entry name" value="TUMOR PROTEIN P53-INDUCIBLE PROTEIN 13"/>
    <property type="match status" value="1"/>
</dbReference>
<dbReference type="InterPro" id="IPR021454">
    <property type="entry name" value="DUF3105"/>
</dbReference>
<reference evidence="2" key="1">
    <citation type="submission" date="2022-07" db="EMBL/GenBank/DDBJ databases">
        <authorList>
            <person name="Wu T."/>
        </authorList>
    </citation>
    <scope>NUCLEOTIDE SEQUENCE</scope>
    <source>
        <strain evidence="2">SD-1</strain>
    </source>
</reference>
<evidence type="ECO:0000256" key="1">
    <source>
        <dbReference type="SAM" id="Phobius"/>
    </source>
</evidence>
<gene>
    <name evidence="2" type="ORF">NL394_12385</name>
</gene>
<dbReference type="AlphaFoldDB" id="A0AAX3ED67"/>
<keyword evidence="1" id="KW-0472">Membrane</keyword>
<sequence>MSNADKRRSEHQAIVASIRATQKAKQRKWNLLVYGSFGLILTAIITVVAITVVGSVQERNQAAAEARKPIEGVQTFADLSRNHVQTAVNYAQEPGVGGDHAPVWTNCGVYTDPINEQRAVHSLEHGAVWLSYRPDLPAADIATLTALAKDKPYVLLSPDKEQSAPVAATAWGTQLTAQNADDTRIPAFIRAYAQSPNAPEPGAACTGGTNG</sequence>
<proteinExistence type="predicted"/>
<feature type="transmembrane region" description="Helical" evidence="1">
    <location>
        <begin position="31"/>
        <end position="53"/>
    </location>
</feature>